<dbReference type="OrthoDB" id="9875387at2"/>
<dbReference type="Proteomes" id="UP000265341">
    <property type="component" value="Unassembled WGS sequence"/>
</dbReference>
<name>A0A399EFM0_9DEIN</name>
<gene>
    <name evidence="1" type="ORF">Mrose_03355</name>
</gene>
<keyword evidence="2" id="KW-1185">Reference proteome</keyword>
<protein>
    <submittedName>
        <fullName evidence="1">Uncharacterized protein</fullName>
    </submittedName>
</protein>
<reference evidence="1 2" key="1">
    <citation type="submission" date="2018-08" db="EMBL/GenBank/DDBJ databases">
        <title>Meiothermus roseus NBRC 110900 genome sequencing project.</title>
        <authorList>
            <person name="Da Costa M.S."/>
            <person name="Albuquerque L."/>
            <person name="Raposo P."/>
            <person name="Froufe H.J.C."/>
            <person name="Barroso C.S."/>
            <person name="Egas C."/>
        </authorList>
    </citation>
    <scope>NUCLEOTIDE SEQUENCE [LARGE SCALE GENOMIC DNA]</scope>
    <source>
        <strain evidence="1 2">NBRC 110900</strain>
    </source>
</reference>
<accession>A0A399EFM0</accession>
<dbReference type="EMBL" id="QWLA01000102">
    <property type="protein sequence ID" value="RIH82536.1"/>
    <property type="molecule type" value="Genomic_DNA"/>
</dbReference>
<proteinExistence type="predicted"/>
<dbReference type="RefSeq" id="WP_119280292.1">
    <property type="nucleotide sequence ID" value="NZ_QWLA01000102.1"/>
</dbReference>
<sequence>MHVVVPPDPHVTAPAAAREVLEAAVWELFPVGGPREAFEQLLPRTEAFERALADCTAGLWLVQRAGEGRRGRLPTRPAGAPCRAYLGWAWTPEGFRAAVALDGRPGEAADRQVFHLRGVPHEASGPLRGALRELGLKGGWGAVRAGPQAYHAVLHRWFERRGQWWVEADSPIPPGCLERLLALPLHGELVVRGDSLSFTALPGQRLIYSQPPRRASLFEAAPPGFEEAYGRLVAGLLAGV</sequence>
<organism evidence="1 2">
    <name type="scientific">Calidithermus roseus</name>
    <dbReference type="NCBI Taxonomy" id="1644118"/>
    <lineage>
        <taxon>Bacteria</taxon>
        <taxon>Thermotogati</taxon>
        <taxon>Deinococcota</taxon>
        <taxon>Deinococci</taxon>
        <taxon>Thermales</taxon>
        <taxon>Thermaceae</taxon>
        <taxon>Calidithermus</taxon>
    </lineage>
</organism>
<dbReference type="AlphaFoldDB" id="A0A399EFM0"/>
<evidence type="ECO:0000313" key="1">
    <source>
        <dbReference type="EMBL" id="RIH82536.1"/>
    </source>
</evidence>
<comment type="caution">
    <text evidence="1">The sequence shown here is derived from an EMBL/GenBank/DDBJ whole genome shotgun (WGS) entry which is preliminary data.</text>
</comment>
<evidence type="ECO:0000313" key="2">
    <source>
        <dbReference type="Proteomes" id="UP000265341"/>
    </source>
</evidence>